<evidence type="ECO:0000313" key="2">
    <source>
        <dbReference type="Proteomes" id="UP000183417"/>
    </source>
</evidence>
<evidence type="ECO:0000313" key="1">
    <source>
        <dbReference type="EMBL" id="SDZ50194.1"/>
    </source>
</evidence>
<dbReference type="InterPro" id="IPR021398">
    <property type="entry name" value="DUF3037"/>
</dbReference>
<dbReference type="RefSeq" id="WP_074923592.1">
    <property type="nucleotide sequence ID" value="NZ_CP141274.1"/>
</dbReference>
<dbReference type="GeneID" id="94695461"/>
<dbReference type="AlphaFoldDB" id="A0A1H3TIW9"/>
<sequence>MKPLACRYSIVQFVPYAETGEFANVGIVLTCPQSGYFGFLLQSRKSKRVTDFFDALDRDFYKSAVKAVEEELSRLETLAHSLAPQAKTDALRGMMAALEQPREAIVRFSPARVVLTQDPARELQQQFDHYVDHAFATPEYVERTMNERLRALLGGLELDAPFRPARIGNEYVSARFDFVQTVGDKPRKIIKALHLGQSDANDIAAHGDVWTGKIARLIRQRELPGDILVNVNLPPQDKQAHREVSQDIMRELEHHKVIVVAGEGQSAMQSIKEFAQH</sequence>
<reference evidence="1 2" key="1">
    <citation type="submission" date="2016-10" db="EMBL/GenBank/DDBJ databases">
        <authorList>
            <person name="de Groot N.N."/>
        </authorList>
    </citation>
    <scope>NUCLEOTIDE SEQUENCE [LARGE SCALE GENOMIC DNA]</scope>
    <source>
        <strain evidence="1 2">LMG 24775</strain>
    </source>
</reference>
<accession>A0A1H3TIW9</accession>
<gene>
    <name evidence="1" type="ORF">SAMN05421547_12943</name>
</gene>
<organism evidence="1 2">
    <name type="scientific">Delftia lacustris</name>
    <dbReference type="NCBI Taxonomy" id="558537"/>
    <lineage>
        <taxon>Bacteria</taxon>
        <taxon>Pseudomonadati</taxon>
        <taxon>Pseudomonadota</taxon>
        <taxon>Betaproteobacteria</taxon>
        <taxon>Burkholderiales</taxon>
        <taxon>Comamonadaceae</taxon>
        <taxon>Delftia</taxon>
    </lineage>
</organism>
<proteinExistence type="predicted"/>
<dbReference type="Proteomes" id="UP000183417">
    <property type="component" value="Unassembled WGS sequence"/>
</dbReference>
<dbReference type="Pfam" id="PF11236">
    <property type="entry name" value="DUF3037"/>
    <property type="match status" value="1"/>
</dbReference>
<protein>
    <recommendedName>
        <fullName evidence="3">DUF3037 domain-containing protein</fullName>
    </recommendedName>
</protein>
<name>A0A1H3TIW9_9BURK</name>
<evidence type="ECO:0008006" key="3">
    <source>
        <dbReference type="Google" id="ProtNLM"/>
    </source>
</evidence>
<dbReference type="EMBL" id="FNPE01000029">
    <property type="protein sequence ID" value="SDZ50194.1"/>
    <property type="molecule type" value="Genomic_DNA"/>
</dbReference>